<feature type="domain" description="YjiS-like" evidence="1">
    <location>
        <begin position="33"/>
        <end position="64"/>
    </location>
</feature>
<evidence type="ECO:0000313" key="2">
    <source>
        <dbReference type="EMBL" id="NVP56198.1"/>
    </source>
</evidence>
<evidence type="ECO:0000259" key="1">
    <source>
        <dbReference type="Pfam" id="PF06568"/>
    </source>
</evidence>
<gene>
    <name evidence="2" type="ORF">HV823_13140</name>
</gene>
<proteinExistence type="predicted"/>
<keyword evidence="3" id="KW-1185">Reference proteome</keyword>
<evidence type="ECO:0000313" key="3">
    <source>
        <dbReference type="Proteomes" id="UP000659172"/>
    </source>
</evidence>
<accession>A0ABX2QEM7</accession>
<dbReference type="Proteomes" id="UP000659172">
    <property type="component" value="Unassembled WGS sequence"/>
</dbReference>
<reference evidence="2 3" key="1">
    <citation type="submission" date="2020-06" db="EMBL/GenBank/DDBJ databases">
        <title>Rhizobium sp.nov. isolated from the tomato plant.</title>
        <authorList>
            <person name="Thin K.K."/>
            <person name="Zhang X."/>
            <person name="He S."/>
        </authorList>
    </citation>
    <scope>NUCLEOTIDE SEQUENCE [LARGE SCALE GENOMIC DNA]</scope>
    <source>
        <strain evidence="2 3">DBTS2</strain>
    </source>
</reference>
<dbReference type="RefSeq" id="WP_176950178.1">
    <property type="nucleotide sequence ID" value="NZ_JABXYK010000007.1"/>
</dbReference>
<dbReference type="EMBL" id="JABXYK010000007">
    <property type="protein sequence ID" value="NVP56198.1"/>
    <property type="molecule type" value="Genomic_DNA"/>
</dbReference>
<sequence>MRTIDSRIDLDIAAARGPAPSRTSRLFLFAVRAMRTWRNRAAVNRLHDFDDWQLRDIGLERSDVKDALTSTFFADPGLHLTIASRERAQRYLRNGRRD</sequence>
<organism evidence="2 3">
    <name type="scientific">Mycoplana rhizolycopersici</name>
    <dbReference type="NCBI Taxonomy" id="2746702"/>
    <lineage>
        <taxon>Bacteria</taxon>
        <taxon>Pseudomonadati</taxon>
        <taxon>Pseudomonadota</taxon>
        <taxon>Alphaproteobacteria</taxon>
        <taxon>Hyphomicrobiales</taxon>
        <taxon>Rhizobiaceae</taxon>
        <taxon>Mycoplana</taxon>
    </lineage>
</organism>
<name>A0ABX2QEM7_9HYPH</name>
<dbReference type="Pfam" id="PF06568">
    <property type="entry name" value="YjiS-like"/>
    <property type="match status" value="1"/>
</dbReference>
<protein>
    <submittedName>
        <fullName evidence="2">DUF1127 domain-containing protein</fullName>
    </submittedName>
</protein>
<dbReference type="InterPro" id="IPR009506">
    <property type="entry name" value="YjiS-like"/>
</dbReference>
<comment type="caution">
    <text evidence="2">The sequence shown here is derived from an EMBL/GenBank/DDBJ whole genome shotgun (WGS) entry which is preliminary data.</text>
</comment>